<dbReference type="EMBL" id="KZ155838">
    <property type="protein sequence ID" value="OUS42420.1"/>
    <property type="molecule type" value="Genomic_DNA"/>
</dbReference>
<dbReference type="Pfam" id="PF00076">
    <property type="entry name" value="RRM_1"/>
    <property type="match status" value="1"/>
</dbReference>
<dbReference type="InterPro" id="IPR035979">
    <property type="entry name" value="RBD_domain_sf"/>
</dbReference>
<dbReference type="SUPFAM" id="SSF54928">
    <property type="entry name" value="RNA-binding domain, RBD"/>
    <property type="match status" value="1"/>
</dbReference>
<feature type="region of interest" description="Disordered" evidence="3">
    <location>
        <begin position="1"/>
        <end position="81"/>
    </location>
</feature>
<accession>A0A1Y5HYX4</accession>
<evidence type="ECO:0000256" key="2">
    <source>
        <dbReference type="PROSITE-ProRule" id="PRU00176"/>
    </source>
</evidence>
<dbReference type="AlphaFoldDB" id="A0A1Y5HYX4"/>
<feature type="domain" description="RRM" evidence="4">
    <location>
        <begin position="131"/>
        <end position="210"/>
    </location>
</feature>
<dbReference type="Proteomes" id="UP000195557">
    <property type="component" value="Unassembled WGS sequence"/>
</dbReference>
<dbReference type="PANTHER" id="PTHR47640">
    <property type="entry name" value="TRNA SELENOCYSTEINE 1-ASSOCIATED PROTEIN 1-RELATED-RELATED"/>
    <property type="match status" value="1"/>
</dbReference>
<feature type="compositionally biased region" description="Basic and acidic residues" evidence="3">
    <location>
        <begin position="208"/>
        <end position="219"/>
    </location>
</feature>
<dbReference type="GO" id="GO:0003729">
    <property type="term" value="F:mRNA binding"/>
    <property type="evidence" value="ECO:0007669"/>
    <property type="project" value="InterPro"/>
</dbReference>
<dbReference type="InterPro" id="IPR034215">
    <property type="entry name" value="RBM42_RRM"/>
</dbReference>
<dbReference type="Gene3D" id="3.30.70.330">
    <property type="match status" value="1"/>
</dbReference>
<organism evidence="5">
    <name type="scientific">Ostreococcus tauri</name>
    <name type="common">Marine green alga</name>
    <dbReference type="NCBI Taxonomy" id="70448"/>
    <lineage>
        <taxon>Eukaryota</taxon>
        <taxon>Viridiplantae</taxon>
        <taxon>Chlorophyta</taxon>
        <taxon>Mamiellophyceae</taxon>
        <taxon>Mamiellales</taxon>
        <taxon>Bathycoccaceae</taxon>
        <taxon>Ostreococcus</taxon>
    </lineage>
</organism>
<evidence type="ECO:0000259" key="4">
    <source>
        <dbReference type="PROSITE" id="PS50102"/>
    </source>
</evidence>
<feature type="compositionally biased region" description="Low complexity" evidence="3">
    <location>
        <begin position="66"/>
        <end position="75"/>
    </location>
</feature>
<evidence type="ECO:0000256" key="1">
    <source>
        <dbReference type="ARBA" id="ARBA00022884"/>
    </source>
</evidence>
<keyword evidence="1 2" id="KW-0694">RNA-binding</keyword>
<dbReference type="SMART" id="SM00360">
    <property type="entry name" value="RRM"/>
    <property type="match status" value="1"/>
</dbReference>
<dbReference type="eggNOG" id="KOG0226">
    <property type="taxonomic scope" value="Eukaryota"/>
</dbReference>
<protein>
    <recommendedName>
        <fullName evidence="4">RRM domain-containing protein</fullName>
    </recommendedName>
</protein>
<evidence type="ECO:0000256" key="3">
    <source>
        <dbReference type="SAM" id="MobiDB-lite"/>
    </source>
</evidence>
<proteinExistence type="predicted"/>
<dbReference type="InterPro" id="IPR000504">
    <property type="entry name" value="RRM_dom"/>
</dbReference>
<reference evidence="5" key="1">
    <citation type="submission" date="2017-04" db="EMBL/GenBank/DDBJ databases">
        <title>Population genomics of picophytoplankton unveils novel chromosome hypervariability.</title>
        <authorList>
            <consortium name="DOE Joint Genome Institute"/>
            <person name="Blanc-Mathieu R."/>
            <person name="Krasovec M."/>
            <person name="Hebrard M."/>
            <person name="Yau S."/>
            <person name="Desgranges E."/>
            <person name="Martin J."/>
            <person name="Schackwitz W."/>
            <person name="Kuo A."/>
            <person name="Salin G."/>
            <person name="Donnadieu C."/>
            <person name="Desdevises Y."/>
            <person name="Sanchez-Ferandin S."/>
            <person name="Moreau H."/>
            <person name="Rivals E."/>
            <person name="Grigoriev I.V."/>
            <person name="Grimsley N."/>
            <person name="Eyre-Walker A."/>
            <person name="Piganeau G."/>
        </authorList>
    </citation>
    <scope>NUCLEOTIDE SEQUENCE [LARGE SCALE GENOMIC DNA]</scope>
    <source>
        <strain evidence="5">RCC 1115</strain>
    </source>
</reference>
<dbReference type="CDD" id="cd12383">
    <property type="entry name" value="RRM_RBM42"/>
    <property type="match status" value="1"/>
</dbReference>
<dbReference type="InterPro" id="IPR050825">
    <property type="entry name" value="RBM42_RBP45_47-like"/>
</dbReference>
<gene>
    <name evidence="5" type="ORF">BE221DRAFT_187094</name>
</gene>
<dbReference type="PROSITE" id="PS50102">
    <property type="entry name" value="RRM"/>
    <property type="match status" value="1"/>
</dbReference>
<sequence>MSPADDIMDEFARFQAEMSALDAEATPKEDAKANANAPKPATSPRPAPAARPVAHARATIARSAERVPAGPTARAVPPPPPPMMMRAATGASSGGSGVGARFKPIGKSLARAAGGERWEDSSLAEWPENDYRIFVGDLGNECTDEMLARAFAKYPSFAKAKVVMDKQNPGKNKGYGFVSFLDVVDYSTAMKEMNGKFIGNRPVKLKKSQWDERTDDKRQAKGMGGTKKSVPMHKRKHIAIGPSIRK</sequence>
<feature type="compositionally biased region" description="Basic residues" evidence="3">
    <location>
        <begin position="230"/>
        <end position="246"/>
    </location>
</feature>
<dbReference type="PANTHER" id="PTHR47640:SF11">
    <property type="entry name" value="RNA-BINDING PROTEIN 42"/>
    <property type="match status" value="1"/>
</dbReference>
<feature type="region of interest" description="Disordered" evidence="3">
    <location>
        <begin position="207"/>
        <end position="246"/>
    </location>
</feature>
<name>A0A1Y5HYX4_OSTTA</name>
<evidence type="ECO:0000313" key="5">
    <source>
        <dbReference type="EMBL" id="OUS42420.1"/>
    </source>
</evidence>
<dbReference type="InterPro" id="IPR012677">
    <property type="entry name" value="Nucleotide-bd_a/b_plait_sf"/>
</dbReference>